<comment type="caution">
    <text evidence="2">The sequence shown here is derived from an EMBL/GenBank/DDBJ whole genome shotgun (WGS) entry which is preliminary data.</text>
</comment>
<organism evidence="2 3">
    <name type="scientific">Punica granatum</name>
    <name type="common">Pomegranate</name>
    <dbReference type="NCBI Taxonomy" id="22663"/>
    <lineage>
        <taxon>Eukaryota</taxon>
        <taxon>Viridiplantae</taxon>
        <taxon>Streptophyta</taxon>
        <taxon>Embryophyta</taxon>
        <taxon>Tracheophyta</taxon>
        <taxon>Spermatophyta</taxon>
        <taxon>Magnoliopsida</taxon>
        <taxon>eudicotyledons</taxon>
        <taxon>Gunneridae</taxon>
        <taxon>Pentapetalae</taxon>
        <taxon>rosids</taxon>
        <taxon>malvids</taxon>
        <taxon>Myrtales</taxon>
        <taxon>Lythraceae</taxon>
        <taxon>Punica</taxon>
    </lineage>
</organism>
<dbReference type="InterPro" id="IPR005493">
    <property type="entry name" value="RraA/RraA-like"/>
</dbReference>
<dbReference type="Pfam" id="PF03737">
    <property type="entry name" value="RraA-like"/>
    <property type="match status" value="1"/>
</dbReference>
<dbReference type="AlphaFoldDB" id="A0A2I0JER1"/>
<evidence type="ECO:0000313" key="2">
    <source>
        <dbReference type="EMBL" id="PKI54729.1"/>
    </source>
</evidence>
<dbReference type="Gene3D" id="3.50.30.40">
    <property type="entry name" value="Ribonuclease E inhibitor RraA/RraA-like"/>
    <property type="match status" value="1"/>
</dbReference>
<dbReference type="GO" id="GO:0046872">
    <property type="term" value="F:metal ion binding"/>
    <property type="evidence" value="ECO:0007669"/>
    <property type="project" value="UniProtKB-KW"/>
</dbReference>
<feature type="binding site" evidence="1">
    <location>
        <position position="159"/>
    </location>
    <ligand>
        <name>substrate</name>
    </ligand>
</feature>
<comment type="cofactor">
    <cofactor evidence="1">
        <name>Mg(2+)</name>
        <dbReference type="ChEBI" id="CHEBI:18420"/>
    </cofactor>
</comment>
<name>A0A2I0JER1_PUNGR</name>
<protein>
    <submittedName>
        <fullName evidence="2">Uncharacterized protein</fullName>
    </submittedName>
</protein>
<dbReference type="InterPro" id="IPR036704">
    <property type="entry name" value="RraA/RraA-like_sf"/>
</dbReference>
<dbReference type="SUPFAM" id="SSF89562">
    <property type="entry name" value="RraA-like"/>
    <property type="match status" value="1"/>
</dbReference>
<sequence length="187" mass="21250">MEICMRAKVKTLVQVFVSVKPTRLKRQRCIAPFVVHDYPKAFLMIGFCQLTMDEQERYGIPCDHGFVRCECSICCEWRSAGSRIDLPSLWPEAILLRTRLSWYSRTTSKSGNSSRQRVKAESWSWTEGEAGDAPCWEGRLARRGYNNRWTGIVVNGFIRDGDEINGCPIGLWSLGSVLLRPKKTGVG</sequence>
<keyword evidence="3" id="KW-1185">Reference proteome</keyword>
<accession>A0A2I0JER1</accession>
<dbReference type="PANTHER" id="PTHR33254">
    <property type="entry name" value="4-HYDROXY-4-METHYL-2-OXOGLUTARATE ALDOLASE 3-RELATED"/>
    <property type="match status" value="1"/>
</dbReference>
<evidence type="ECO:0000313" key="3">
    <source>
        <dbReference type="Proteomes" id="UP000233551"/>
    </source>
</evidence>
<reference evidence="2 3" key="1">
    <citation type="submission" date="2017-11" db="EMBL/GenBank/DDBJ databases">
        <title>De-novo sequencing of pomegranate (Punica granatum L.) genome.</title>
        <authorList>
            <person name="Akparov Z."/>
            <person name="Amiraslanov A."/>
            <person name="Hajiyeva S."/>
            <person name="Abbasov M."/>
            <person name="Kaur K."/>
            <person name="Hamwieh A."/>
            <person name="Solovyev V."/>
            <person name="Salamov A."/>
            <person name="Braich B."/>
            <person name="Kosarev P."/>
            <person name="Mahmoud A."/>
            <person name="Hajiyev E."/>
            <person name="Babayeva S."/>
            <person name="Izzatullayeva V."/>
            <person name="Mammadov A."/>
            <person name="Mammadov A."/>
            <person name="Sharifova S."/>
            <person name="Ojaghi J."/>
            <person name="Eynullazada K."/>
            <person name="Bayramov B."/>
            <person name="Abdulazimova A."/>
            <person name="Shahmuradov I."/>
        </authorList>
    </citation>
    <scope>NUCLEOTIDE SEQUENCE [LARGE SCALE GENOMIC DNA]</scope>
    <source>
        <strain evidence="3">cv. AG2017</strain>
        <tissue evidence="2">Leaf</tissue>
    </source>
</reference>
<dbReference type="EMBL" id="PGOL01001773">
    <property type="protein sequence ID" value="PKI54729.1"/>
    <property type="molecule type" value="Genomic_DNA"/>
</dbReference>
<evidence type="ECO:0000256" key="1">
    <source>
        <dbReference type="PIRSR" id="PIRSR605493-1"/>
    </source>
</evidence>
<dbReference type="STRING" id="22663.A0A2I0JER1"/>
<gene>
    <name evidence="2" type="ORF">CRG98_024929</name>
</gene>
<dbReference type="Proteomes" id="UP000233551">
    <property type="component" value="Unassembled WGS sequence"/>
</dbReference>
<keyword evidence="1" id="KW-0479">Metal-binding</keyword>
<proteinExistence type="predicted"/>
<dbReference type="PANTHER" id="PTHR33254:SF4">
    <property type="entry name" value="4-HYDROXY-4-METHYL-2-OXOGLUTARATE ALDOLASE 3-RELATED"/>
    <property type="match status" value="1"/>
</dbReference>
<feature type="binding site" evidence="1">
    <location>
        <position position="160"/>
    </location>
    <ligand>
        <name>Mg(2+)</name>
        <dbReference type="ChEBI" id="CHEBI:18420"/>
    </ligand>
</feature>
<keyword evidence="1" id="KW-0460">Magnesium</keyword>